<gene>
    <name evidence="11" type="ORF">G3M99_02025</name>
</gene>
<keyword evidence="7 10" id="KW-1133">Transmembrane helix</keyword>
<feature type="transmembrane region" description="Helical" evidence="10">
    <location>
        <begin position="16"/>
        <end position="37"/>
    </location>
</feature>
<dbReference type="CDD" id="cd13143">
    <property type="entry name" value="MATE_MepA_like"/>
    <property type="match status" value="1"/>
</dbReference>
<sequence length="459" mass="50330">MGFDNRMFAEGKVGKILFKFAVPAIISLFVSELYNMVDTFYVGRYVGANAIGALTIAFPVQRLLISIGLLIAIGASTAVARSLGENDYDKLKQTINNAFILTIMLLIIVPIAVFIFKEHIITKLGASEAIYPYAESYISIVLIGGLFQSLTVVACYIMTALGNTKITLVATSIGAICNTIIDYIFVVGLSMGVKGAAISTVISQIIAFLFMVYKFSRVKKALDLKLKLEFNFNITKAIVAIGFSTFIVEISDAVVAVLLNNLVSVYGGDSAIIIVGVVSRLSMFLFITVIGISSAMQPIAAYNYGAKNYKRLKEIVKKAIYAVSVTSTILWALMMIFTRPIIGSFLQDQSLLNEAVKAFRMCIAVFPVVGLYYVAIYFYQSIEEARSSLILSVYRQLILFIPIVIVLVNLIGVGGAWIAFPISDLISAVTGFYYIKKAGMLLESEREAYIREKETLNFS</sequence>
<feature type="transmembrane region" description="Helical" evidence="10">
    <location>
        <begin position="136"/>
        <end position="159"/>
    </location>
</feature>
<feature type="transmembrane region" description="Helical" evidence="10">
    <location>
        <begin position="237"/>
        <end position="259"/>
    </location>
</feature>
<feature type="transmembrane region" description="Helical" evidence="10">
    <location>
        <begin position="195"/>
        <end position="216"/>
    </location>
</feature>
<dbReference type="GO" id="GO:0046677">
    <property type="term" value="P:response to antibiotic"/>
    <property type="evidence" value="ECO:0007669"/>
    <property type="project" value="UniProtKB-KW"/>
</dbReference>
<keyword evidence="6 10" id="KW-0812">Transmembrane</keyword>
<dbReference type="GO" id="GO:0015297">
    <property type="term" value="F:antiporter activity"/>
    <property type="evidence" value="ECO:0007669"/>
    <property type="project" value="InterPro"/>
</dbReference>
<keyword evidence="5" id="KW-1003">Cell membrane</keyword>
<dbReference type="PIRSF" id="PIRSF006603">
    <property type="entry name" value="DinF"/>
    <property type="match status" value="1"/>
</dbReference>
<evidence type="ECO:0000256" key="2">
    <source>
        <dbReference type="ARBA" id="ARBA00008417"/>
    </source>
</evidence>
<proteinExistence type="inferred from homology"/>
<organism evidence="11 12">
    <name type="scientific">Clostridium senegalense</name>
    <dbReference type="NCBI Taxonomy" id="1465809"/>
    <lineage>
        <taxon>Bacteria</taxon>
        <taxon>Bacillati</taxon>
        <taxon>Bacillota</taxon>
        <taxon>Clostridia</taxon>
        <taxon>Eubacteriales</taxon>
        <taxon>Clostridiaceae</taxon>
        <taxon>Clostridium</taxon>
    </lineage>
</organism>
<dbReference type="GO" id="GO:0042910">
    <property type="term" value="F:xenobiotic transmembrane transporter activity"/>
    <property type="evidence" value="ECO:0007669"/>
    <property type="project" value="InterPro"/>
</dbReference>
<comment type="subcellular location">
    <subcellularLocation>
        <location evidence="1">Cell membrane</location>
        <topology evidence="1">Multi-pass membrane protein</topology>
    </subcellularLocation>
</comment>
<feature type="transmembrane region" description="Helical" evidence="10">
    <location>
        <begin position="358"/>
        <end position="379"/>
    </location>
</feature>
<dbReference type="EMBL" id="JAAGPU010000002">
    <property type="protein sequence ID" value="NEU03649.1"/>
    <property type="molecule type" value="Genomic_DNA"/>
</dbReference>
<dbReference type="PANTHER" id="PTHR43823">
    <property type="entry name" value="SPORULATION PROTEIN YKVU"/>
    <property type="match status" value="1"/>
</dbReference>
<keyword evidence="12" id="KW-1185">Reference proteome</keyword>
<comment type="similarity">
    <text evidence="2">Belongs to the multi antimicrobial extrusion (MATE) (TC 2.A.66.1) family. MepA subfamily.</text>
</comment>
<feature type="transmembrane region" description="Helical" evidence="10">
    <location>
        <begin position="391"/>
        <end position="411"/>
    </location>
</feature>
<evidence type="ECO:0000313" key="12">
    <source>
        <dbReference type="Proteomes" id="UP000481872"/>
    </source>
</evidence>
<reference evidence="11 12" key="1">
    <citation type="submission" date="2020-02" db="EMBL/GenBank/DDBJ databases">
        <title>Genome assembly of a novel Clostridium senegalense strain.</title>
        <authorList>
            <person name="Gupta T.B."/>
            <person name="Jauregui R."/>
            <person name="Maclean P."/>
            <person name="Nawarathana A."/>
            <person name="Brightwell G."/>
        </authorList>
    </citation>
    <scope>NUCLEOTIDE SEQUENCE [LARGE SCALE GENOMIC DNA]</scope>
    <source>
        <strain evidence="11 12">AGRFS4</strain>
    </source>
</reference>
<protein>
    <recommendedName>
        <fullName evidence="3">Multidrug export protein MepA</fullName>
    </recommendedName>
</protein>
<dbReference type="InterPro" id="IPR048279">
    <property type="entry name" value="MdtK-like"/>
</dbReference>
<evidence type="ECO:0000256" key="1">
    <source>
        <dbReference type="ARBA" id="ARBA00004651"/>
    </source>
</evidence>
<keyword evidence="8 10" id="KW-0472">Membrane</keyword>
<evidence type="ECO:0000256" key="7">
    <source>
        <dbReference type="ARBA" id="ARBA00022989"/>
    </source>
</evidence>
<comment type="caution">
    <text evidence="11">The sequence shown here is derived from an EMBL/GenBank/DDBJ whole genome shotgun (WGS) entry which is preliminary data.</text>
</comment>
<dbReference type="InterPro" id="IPR002528">
    <property type="entry name" value="MATE_fam"/>
</dbReference>
<feature type="transmembrane region" description="Helical" evidence="10">
    <location>
        <begin position="166"/>
        <end position="189"/>
    </location>
</feature>
<evidence type="ECO:0000256" key="9">
    <source>
        <dbReference type="ARBA" id="ARBA00023251"/>
    </source>
</evidence>
<dbReference type="PANTHER" id="PTHR43823:SF3">
    <property type="entry name" value="MULTIDRUG EXPORT PROTEIN MEPA"/>
    <property type="match status" value="1"/>
</dbReference>
<dbReference type="InterPro" id="IPR051327">
    <property type="entry name" value="MATE_MepA_subfamily"/>
</dbReference>
<name>A0A6M0GZA8_9CLOT</name>
<evidence type="ECO:0000256" key="10">
    <source>
        <dbReference type="SAM" id="Phobius"/>
    </source>
</evidence>
<evidence type="ECO:0000256" key="6">
    <source>
        <dbReference type="ARBA" id="ARBA00022692"/>
    </source>
</evidence>
<keyword evidence="4" id="KW-0813">Transport</keyword>
<evidence type="ECO:0000256" key="8">
    <source>
        <dbReference type="ARBA" id="ARBA00023136"/>
    </source>
</evidence>
<evidence type="ECO:0000256" key="4">
    <source>
        <dbReference type="ARBA" id="ARBA00022448"/>
    </source>
</evidence>
<dbReference type="Proteomes" id="UP000481872">
    <property type="component" value="Unassembled WGS sequence"/>
</dbReference>
<dbReference type="Pfam" id="PF01554">
    <property type="entry name" value="MatE"/>
    <property type="match status" value="2"/>
</dbReference>
<keyword evidence="9" id="KW-0046">Antibiotic resistance</keyword>
<evidence type="ECO:0000256" key="3">
    <source>
        <dbReference type="ARBA" id="ARBA00022106"/>
    </source>
</evidence>
<evidence type="ECO:0000313" key="11">
    <source>
        <dbReference type="EMBL" id="NEU03649.1"/>
    </source>
</evidence>
<accession>A0A6M0GZA8</accession>
<dbReference type="AlphaFoldDB" id="A0A6M0GZA8"/>
<dbReference type="InterPro" id="IPR045070">
    <property type="entry name" value="MATE_MepA-like"/>
</dbReference>
<dbReference type="GO" id="GO:0005886">
    <property type="term" value="C:plasma membrane"/>
    <property type="evidence" value="ECO:0007669"/>
    <property type="project" value="UniProtKB-SubCell"/>
</dbReference>
<evidence type="ECO:0000256" key="5">
    <source>
        <dbReference type="ARBA" id="ARBA00022475"/>
    </source>
</evidence>
<feature type="transmembrane region" description="Helical" evidence="10">
    <location>
        <begin position="95"/>
        <end position="116"/>
    </location>
</feature>
<feature type="transmembrane region" description="Helical" evidence="10">
    <location>
        <begin position="319"/>
        <end position="338"/>
    </location>
</feature>
<dbReference type="RefSeq" id="WP_061995429.1">
    <property type="nucleotide sequence ID" value="NZ_JAAGPU010000002.1"/>
</dbReference>